<dbReference type="Gene3D" id="3.40.1350.140">
    <property type="entry name" value="MepB-like"/>
    <property type="match status" value="1"/>
</dbReference>
<dbReference type="InterPro" id="IPR038231">
    <property type="entry name" value="MepB-like_sf"/>
</dbReference>
<dbReference type="Proteomes" id="UP000649617">
    <property type="component" value="Unassembled WGS sequence"/>
</dbReference>
<evidence type="ECO:0000313" key="1">
    <source>
        <dbReference type="EMBL" id="CAE7422145.1"/>
    </source>
</evidence>
<name>A0A812R6Z4_SYMPI</name>
<proteinExistence type="predicted"/>
<evidence type="ECO:0000313" key="2">
    <source>
        <dbReference type="Proteomes" id="UP000649617"/>
    </source>
</evidence>
<sequence length="351" mass="39282">MEPPEQARARGLKTWGRNSHKEAEAFKTLESYFRASPMSSFHKIQRLTGASKADALFMPNGFEEGLPIQLKAATSSAMRGKNYQFQHLSGYDGMLVIMIGLDGKHIWASAGQEMSSKELWITVGCKSDTSRRVMDLGSHSVACFEDESEFPHVSIAEAMLQCADNHKLEVAAHLLFDQLISSADLCLRYPTVHQSAVDSLLAIVNVNGSIMNLRVQEKARHPRRTDARYMVAMKKQGGAMGNLAYNENDFDLLAAFLMDEDQLQGAFFIPTPALVEHGFVGKKAKTLYLYPPWCLPKRQSTKEKHSWQLDFFLDLRGWNGSQKPEPEVLERLRSLILRSLDDTSATANLGV</sequence>
<dbReference type="InterPro" id="IPR011235">
    <property type="entry name" value="MepB-like"/>
</dbReference>
<comment type="caution">
    <text evidence="1">The sequence shown here is derived from an EMBL/GenBank/DDBJ whole genome shotgun (WGS) entry which is preliminary data.</text>
</comment>
<reference evidence="1" key="1">
    <citation type="submission" date="2021-02" db="EMBL/GenBank/DDBJ databases">
        <authorList>
            <person name="Dougan E. K."/>
            <person name="Rhodes N."/>
            <person name="Thang M."/>
            <person name="Chan C."/>
        </authorList>
    </citation>
    <scope>NUCLEOTIDE SEQUENCE</scope>
</reference>
<dbReference type="EMBL" id="CAJNIZ010019158">
    <property type="protein sequence ID" value="CAE7422145.1"/>
    <property type="molecule type" value="Genomic_DNA"/>
</dbReference>
<gene>
    <name evidence="1" type="primary">CML19</name>
    <name evidence="1" type="ORF">SPIL2461_LOCUS10370</name>
</gene>
<accession>A0A812R6Z4</accession>
<dbReference type="Pfam" id="PF08877">
    <property type="entry name" value="MepB-like"/>
    <property type="match status" value="1"/>
</dbReference>
<dbReference type="OrthoDB" id="445020at2759"/>
<keyword evidence="2" id="KW-1185">Reference proteome</keyword>
<dbReference type="AlphaFoldDB" id="A0A812R6Z4"/>
<protein>
    <submittedName>
        <fullName evidence="1">CML19 protein</fullName>
    </submittedName>
</protein>
<organism evidence="1 2">
    <name type="scientific">Symbiodinium pilosum</name>
    <name type="common">Dinoflagellate</name>
    <dbReference type="NCBI Taxonomy" id="2952"/>
    <lineage>
        <taxon>Eukaryota</taxon>
        <taxon>Sar</taxon>
        <taxon>Alveolata</taxon>
        <taxon>Dinophyceae</taxon>
        <taxon>Suessiales</taxon>
        <taxon>Symbiodiniaceae</taxon>
        <taxon>Symbiodinium</taxon>
    </lineage>
</organism>